<proteinExistence type="predicted"/>
<organism evidence="1 2">
    <name type="scientific">Oryza sativa subsp. japonica</name>
    <name type="common">Rice</name>
    <dbReference type="NCBI Taxonomy" id="39947"/>
    <lineage>
        <taxon>Eukaryota</taxon>
        <taxon>Viridiplantae</taxon>
        <taxon>Streptophyta</taxon>
        <taxon>Embryophyta</taxon>
        <taxon>Tracheophyta</taxon>
        <taxon>Spermatophyta</taxon>
        <taxon>Magnoliopsida</taxon>
        <taxon>Liliopsida</taxon>
        <taxon>Poales</taxon>
        <taxon>Poaceae</taxon>
        <taxon>BOP clade</taxon>
        <taxon>Oryzoideae</taxon>
        <taxon>Oryzeae</taxon>
        <taxon>Oryzinae</taxon>
        <taxon>Oryza</taxon>
        <taxon>Oryza sativa</taxon>
    </lineage>
</organism>
<evidence type="ECO:0000313" key="1">
    <source>
        <dbReference type="EMBL" id="BAD53669.1"/>
    </source>
</evidence>
<gene>
    <name evidence="1" type="primary">P0427B07.18</name>
</gene>
<protein>
    <submittedName>
        <fullName evidence="1">Uncharacterized protein</fullName>
    </submittedName>
</protein>
<dbReference type="EMBL" id="AP003682">
    <property type="protein sequence ID" value="BAD53669.1"/>
    <property type="molecule type" value="Genomic_DNA"/>
</dbReference>
<dbReference type="AlphaFoldDB" id="Q5Z9D8"/>
<sequence>MAADTLPSPPLACVVDVPVLKPTPLRELKGVACWVPIVKSGTQVGLAIKPKG</sequence>
<reference evidence="2" key="2">
    <citation type="journal article" date="2008" name="Nucleic Acids Res.">
        <title>The rice annotation project database (RAP-DB): 2008 update.</title>
        <authorList>
            <consortium name="The rice annotation project (RAP)"/>
        </authorList>
    </citation>
    <scope>GENOME REANNOTATION</scope>
    <source>
        <strain evidence="2">cv. Nipponbare</strain>
    </source>
</reference>
<name>Q5Z9D8_ORYSJ</name>
<evidence type="ECO:0000313" key="2">
    <source>
        <dbReference type="Proteomes" id="UP000000763"/>
    </source>
</evidence>
<reference evidence="2" key="1">
    <citation type="journal article" date="2005" name="Nature">
        <title>The map-based sequence of the rice genome.</title>
        <authorList>
            <consortium name="International rice genome sequencing project (IRGSP)"/>
            <person name="Matsumoto T."/>
            <person name="Wu J."/>
            <person name="Kanamori H."/>
            <person name="Katayose Y."/>
            <person name="Fujisawa M."/>
            <person name="Namiki N."/>
            <person name="Mizuno H."/>
            <person name="Yamamoto K."/>
            <person name="Antonio B.A."/>
            <person name="Baba T."/>
            <person name="Sakata K."/>
            <person name="Nagamura Y."/>
            <person name="Aoki H."/>
            <person name="Arikawa K."/>
            <person name="Arita K."/>
            <person name="Bito T."/>
            <person name="Chiden Y."/>
            <person name="Fujitsuka N."/>
            <person name="Fukunaka R."/>
            <person name="Hamada M."/>
            <person name="Harada C."/>
            <person name="Hayashi A."/>
            <person name="Hijishita S."/>
            <person name="Honda M."/>
            <person name="Hosokawa S."/>
            <person name="Ichikawa Y."/>
            <person name="Idonuma A."/>
            <person name="Iijima M."/>
            <person name="Ikeda M."/>
            <person name="Ikeno M."/>
            <person name="Ito K."/>
            <person name="Ito S."/>
            <person name="Ito T."/>
            <person name="Ito Y."/>
            <person name="Ito Y."/>
            <person name="Iwabuchi A."/>
            <person name="Kamiya K."/>
            <person name="Karasawa W."/>
            <person name="Kurita K."/>
            <person name="Katagiri S."/>
            <person name="Kikuta A."/>
            <person name="Kobayashi H."/>
            <person name="Kobayashi N."/>
            <person name="Machita K."/>
            <person name="Maehara T."/>
            <person name="Masukawa M."/>
            <person name="Mizubayashi T."/>
            <person name="Mukai Y."/>
            <person name="Nagasaki H."/>
            <person name="Nagata Y."/>
            <person name="Naito S."/>
            <person name="Nakashima M."/>
            <person name="Nakama Y."/>
            <person name="Nakamichi Y."/>
            <person name="Nakamura M."/>
            <person name="Meguro A."/>
            <person name="Negishi M."/>
            <person name="Ohta I."/>
            <person name="Ohta T."/>
            <person name="Okamoto M."/>
            <person name="Ono N."/>
            <person name="Saji S."/>
            <person name="Sakaguchi M."/>
            <person name="Sakai K."/>
            <person name="Shibata M."/>
            <person name="Shimokawa T."/>
            <person name="Song J."/>
            <person name="Takazaki Y."/>
            <person name="Terasawa K."/>
            <person name="Tsugane M."/>
            <person name="Tsuji K."/>
            <person name="Ueda S."/>
            <person name="Waki K."/>
            <person name="Yamagata H."/>
            <person name="Yamamoto M."/>
            <person name="Yamamoto S."/>
            <person name="Yamane H."/>
            <person name="Yoshiki S."/>
            <person name="Yoshihara R."/>
            <person name="Yukawa K."/>
            <person name="Zhong H."/>
            <person name="Yano M."/>
            <person name="Yuan Q."/>
            <person name="Ouyang S."/>
            <person name="Liu J."/>
            <person name="Jones K.M."/>
            <person name="Gansberger K."/>
            <person name="Moffat K."/>
            <person name="Hill J."/>
            <person name="Bera J."/>
            <person name="Fadrosh D."/>
            <person name="Jin S."/>
            <person name="Johri S."/>
            <person name="Kim M."/>
            <person name="Overton L."/>
            <person name="Reardon M."/>
            <person name="Tsitrin T."/>
            <person name="Vuong H."/>
            <person name="Weaver B."/>
            <person name="Ciecko A."/>
            <person name="Tallon L."/>
            <person name="Jackson J."/>
            <person name="Pai G."/>
            <person name="Aken S.V."/>
            <person name="Utterback T."/>
            <person name="Reidmuller S."/>
            <person name="Feldblyum T."/>
            <person name="Hsiao J."/>
            <person name="Zismann V."/>
            <person name="Iobst S."/>
            <person name="de Vazeille A.R."/>
            <person name="Buell C.R."/>
            <person name="Ying K."/>
            <person name="Li Y."/>
            <person name="Lu T."/>
            <person name="Huang Y."/>
            <person name="Zhao Q."/>
            <person name="Feng Q."/>
            <person name="Zhang L."/>
            <person name="Zhu J."/>
            <person name="Weng Q."/>
            <person name="Mu J."/>
            <person name="Lu Y."/>
            <person name="Fan D."/>
            <person name="Liu Y."/>
            <person name="Guan J."/>
            <person name="Zhang Y."/>
            <person name="Yu S."/>
            <person name="Liu X."/>
            <person name="Zhang Y."/>
            <person name="Hong G."/>
            <person name="Han B."/>
            <person name="Choisne N."/>
            <person name="Demange N."/>
            <person name="Orjeda G."/>
            <person name="Samain S."/>
            <person name="Cattolico L."/>
            <person name="Pelletier E."/>
            <person name="Couloux A."/>
            <person name="Segurens B."/>
            <person name="Wincker P."/>
            <person name="D'Hont A."/>
            <person name="Scarpelli C."/>
            <person name="Weissenbach J."/>
            <person name="Salanoubat M."/>
            <person name="Quetier F."/>
            <person name="Yu Y."/>
            <person name="Kim H.R."/>
            <person name="Rambo T."/>
            <person name="Currie J."/>
            <person name="Collura K."/>
            <person name="Luo M."/>
            <person name="Yang T."/>
            <person name="Ammiraju J.S.S."/>
            <person name="Engler F."/>
            <person name="Soderlund C."/>
            <person name="Wing R.A."/>
            <person name="Palmer L.E."/>
            <person name="de la Bastide M."/>
            <person name="Spiegel L."/>
            <person name="Nascimento L."/>
            <person name="Zutavern T."/>
            <person name="O'Shaughnessy A."/>
            <person name="Dike S."/>
            <person name="Dedhia N."/>
            <person name="Preston R."/>
            <person name="Balija V."/>
            <person name="McCombie W.R."/>
            <person name="Chow T."/>
            <person name="Chen H."/>
            <person name="Chung M."/>
            <person name="Chen C."/>
            <person name="Shaw J."/>
            <person name="Wu H."/>
            <person name="Hsiao K."/>
            <person name="Chao Y."/>
            <person name="Chu M."/>
            <person name="Cheng C."/>
            <person name="Hour A."/>
            <person name="Lee P."/>
            <person name="Lin S."/>
            <person name="Lin Y."/>
            <person name="Liou J."/>
            <person name="Liu S."/>
            <person name="Hsing Y."/>
            <person name="Raghuvanshi S."/>
            <person name="Mohanty A."/>
            <person name="Bharti A.K."/>
            <person name="Gaur A."/>
            <person name="Gupta V."/>
            <person name="Kumar D."/>
            <person name="Ravi V."/>
            <person name="Vij S."/>
            <person name="Kapur A."/>
            <person name="Khurana P."/>
            <person name="Khurana P."/>
            <person name="Khurana J.P."/>
            <person name="Tyagi A.K."/>
            <person name="Gaikwad K."/>
            <person name="Singh A."/>
            <person name="Dalal V."/>
            <person name="Srivastava S."/>
            <person name="Dixit A."/>
            <person name="Pal A.K."/>
            <person name="Ghazi I.A."/>
            <person name="Yadav M."/>
            <person name="Pandit A."/>
            <person name="Bhargava A."/>
            <person name="Sureshbabu K."/>
            <person name="Batra K."/>
            <person name="Sharma T.R."/>
            <person name="Mohapatra T."/>
            <person name="Singh N.K."/>
            <person name="Messing J."/>
            <person name="Nelson A.B."/>
            <person name="Fuks G."/>
            <person name="Kavchok S."/>
            <person name="Keizer G."/>
            <person name="Linton E."/>
            <person name="Llaca V."/>
            <person name="Song R."/>
            <person name="Tanyolac B."/>
            <person name="Young S."/>
            <person name="Ho-Il K."/>
            <person name="Hahn J.H."/>
            <person name="Sangsakoo G."/>
            <person name="Vanavichit A."/>
            <person name="de Mattos Luiz.A.T."/>
            <person name="Zimmer P.D."/>
            <person name="Malone G."/>
            <person name="Dellagostin O."/>
            <person name="de Oliveira A.C."/>
            <person name="Bevan M."/>
            <person name="Bancroft I."/>
            <person name="Minx P."/>
            <person name="Cordum H."/>
            <person name="Wilson R."/>
            <person name="Cheng Z."/>
            <person name="Jin W."/>
            <person name="Jiang J."/>
            <person name="Leong S.A."/>
            <person name="Iwama H."/>
            <person name="Gojobori T."/>
            <person name="Itoh T."/>
            <person name="Niimura Y."/>
            <person name="Fujii Y."/>
            <person name="Habara T."/>
            <person name="Sakai H."/>
            <person name="Sato Y."/>
            <person name="Wilson G."/>
            <person name="Kumar K."/>
            <person name="McCouch S."/>
            <person name="Juretic N."/>
            <person name="Hoen D."/>
            <person name="Wright S."/>
            <person name="Bruskiewich R."/>
            <person name="Bureau T."/>
            <person name="Miyao A."/>
            <person name="Hirochika H."/>
            <person name="Nishikawa T."/>
            <person name="Kadowaki K."/>
            <person name="Sugiura M."/>
            <person name="Burr B."/>
            <person name="Sasaki T."/>
        </authorList>
    </citation>
    <scope>NUCLEOTIDE SEQUENCE [LARGE SCALE GENOMIC DNA]</scope>
    <source>
        <strain evidence="2">cv. Nipponbare</strain>
    </source>
</reference>
<accession>Q5Z9D8</accession>
<dbReference type="Proteomes" id="UP000000763">
    <property type="component" value="Chromosome 6"/>
</dbReference>